<organism evidence="1 2">
    <name type="scientific">Trichomalopsis sarcophagae</name>
    <dbReference type="NCBI Taxonomy" id="543379"/>
    <lineage>
        <taxon>Eukaryota</taxon>
        <taxon>Metazoa</taxon>
        <taxon>Ecdysozoa</taxon>
        <taxon>Arthropoda</taxon>
        <taxon>Hexapoda</taxon>
        <taxon>Insecta</taxon>
        <taxon>Pterygota</taxon>
        <taxon>Neoptera</taxon>
        <taxon>Endopterygota</taxon>
        <taxon>Hymenoptera</taxon>
        <taxon>Apocrita</taxon>
        <taxon>Proctotrupomorpha</taxon>
        <taxon>Chalcidoidea</taxon>
        <taxon>Pteromalidae</taxon>
        <taxon>Pteromalinae</taxon>
        <taxon>Trichomalopsis</taxon>
    </lineage>
</organism>
<accession>A0A232EFT7</accession>
<sequence length="111" mass="12019">MQHEAKNLAEIDLFERTTNSYLTHSTPPIDAPDQAPVNHESERSCVDASNLRGNAVCSLVSEHGQSPRHNIEESRNCLSVRKCASQGRLALKGDGGTDAQVCNASTETSQQ</sequence>
<evidence type="ECO:0000313" key="2">
    <source>
        <dbReference type="Proteomes" id="UP000215335"/>
    </source>
</evidence>
<dbReference type="Proteomes" id="UP000215335">
    <property type="component" value="Unassembled WGS sequence"/>
</dbReference>
<dbReference type="EMBL" id="NNAY01004961">
    <property type="protein sequence ID" value="OXU17172.1"/>
    <property type="molecule type" value="Genomic_DNA"/>
</dbReference>
<reference evidence="1 2" key="1">
    <citation type="journal article" date="2017" name="Curr. Biol.">
        <title>The Evolution of Venom by Co-option of Single-Copy Genes.</title>
        <authorList>
            <person name="Martinson E.O."/>
            <person name="Mrinalini"/>
            <person name="Kelkar Y.D."/>
            <person name="Chang C.H."/>
            <person name="Werren J.H."/>
        </authorList>
    </citation>
    <scope>NUCLEOTIDE SEQUENCE [LARGE SCALE GENOMIC DNA]</scope>
    <source>
        <strain evidence="1 2">Alberta</strain>
        <tissue evidence="1">Whole body</tissue>
    </source>
</reference>
<dbReference type="AlphaFoldDB" id="A0A232EFT7"/>
<proteinExistence type="predicted"/>
<comment type="caution">
    <text evidence="1">The sequence shown here is derived from an EMBL/GenBank/DDBJ whole genome shotgun (WGS) entry which is preliminary data.</text>
</comment>
<evidence type="ECO:0000313" key="1">
    <source>
        <dbReference type="EMBL" id="OXU17172.1"/>
    </source>
</evidence>
<protein>
    <submittedName>
        <fullName evidence="1">Uncharacterized protein</fullName>
    </submittedName>
</protein>
<gene>
    <name evidence="1" type="ORF">TSAR_003662</name>
</gene>
<keyword evidence="2" id="KW-1185">Reference proteome</keyword>
<name>A0A232EFT7_9HYME</name>